<keyword evidence="4" id="KW-1185">Reference proteome</keyword>
<dbReference type="Proteomes" id="UP000618943">
    <property type="component" value="Unassembled WGS sequence"/>
</dbReference>
<keyword evidence="1" id="KW-0378">Hydrolase</keyword>
<evidence type="ECO:0000313" key="3">
    <source>
        <dbReference type="EMBL" id="MBK3493475.1"/>
    </source>
</evidence>
<comment type="caution">
    <text evidence="3">The sequence shown here is derived from an EMBL/GenBank/DDBJ whole genome shotgun (WGS) entry which is preliminary data.</text>
</comment>
<dbReference type="InterPro" id="IPR018392">
    <property type="entry name" value="LysM"/>
</dbReference>
<dbReference type="PANTHER" id="PTHR30404">
    <property type="entry name" value="N-ACETYLMURAMOYL-L-ALANINE AMIDASE"/>
    <property type="match status" value="1"/>
</dbReference>
<evidence type="ECO:0000256" key="1">
    <source>
        <dbReference type="ARBA" id="ARBA00022801"/>
    </source>
</evidence>
<feature type="domain" description="LysM" evidence="2">
    <location>
        <begin position="184"/>
        <end position="228"/>
    </location>
</feature>
<dbReference type="Pfam" id="PF01476">
    <property type="entry name" value="LysM"/>
    <property type="match status" value="1"/>
</dbReference>
<dbReference type="Gene3D" id="3.40.630.40">
    <property type="entry name" value="Zn-dependent exopeptidases"/>
    <property type="match status" value="1"/>
</dbReference>
<dbReference type="InterPro" id="IPR050695">
    <property type="entry name" value="N-acetylmuramoyl_amidase_3"/>
</dbReference>
<proteinExistence type="predicted"/>
<dbReference type="InterPro" id="IPR036779">
    <property type="entry name" value="LysM_dom_sf"/>
</dbReference>
<dbReference type="CDD" id="cd00118">
    <property type="entry name" value="LysM"/>
    <property type="match status" value="1"/>
</dbReference>
<dbReference type="SUPFAM" id="SSF53187">
    <property type="entry name" value="Zn-dependent exopeptidases"/>
    <property type="match status" value="1"/>
</dbReference>
<organism evidence="3 4">
    <name type="scientific">Viridibacillus soli</name>
    <dbReference type="NCBI Taxonomy" id="2798301"/>
    <lineage>
        <taxon>Bacteria</taxon>
        <taxon>Bacillati</taxon>
        <taxon>Bacillota</taxon>
        <taxon>Bacilli</taxon>
        <taxon>Bacillales</taxon>
        <taxon>Caryophanaceae</taxon>
        <taxon>Viridibacillus</taxon>
    </lineage>
</organism>
<dbReference type="Pfam" id="PF01520">
    <property type="entry name" value="Amidase_3"/>
    <property type="match status" value="1"/>
</dbReference>
<dbReference type="EMBL" id="JAEOAH010000001">
    <property type="protein sequence ID" value="MBK3493475.1"/>
    <property type="molecule type" value="Genomic_DNA"/>
</dbReference>
<accession>A0ABS1H235</accession>
<protein>
    <submittedName>
        <fullName evidence="3">N-acetylmuramoyl-L-alanine amidase</fullName>
    </submittedName>
</protein>
<dbReference type="SMART" id="SM00646">
    <property type="entry name" value="Ami_3"/>
    <property type="match status" value="1"/>
</dbReference>
<dbReference type="PANTHER" id="PTHR30404:SF0">
    <property type="entry name" value="N-ACETYLMURAMOYL-L-ALANINE AMIDASE AMIC"/>
    <property type="match status" value="1"/>
</dbReference>
<dbReference type="SMART" id="SM00257">
    <property type="entry name" value="LysM"/>
    <property type="match status" value="1"/>
</dbReference>
<sequence>MVKIFIDPGHGGSDSGATANGIQEKDITLKIGMKIRNILTAEYSNVSILMSRTGDTFPSLSDRTNAANGWSADYFLSVHINSGGGTGFESYVYPGVGAPSTTYQNYIHSEVQKLNQLTDRGKKQSDFHVLRESNMPAILTENGFIDTANDAAKMKSDAWITNIARGHVNGLVKCFNLPNKDSATFHTVVSGDTVYSLGIKYGSTADQIKEWNSLDSNYTINVGQVLRVK</sequence>
<dbReference type="RefSeq" id="WP_200747564.1">
    <property type="nucleotide sequence ID" value="NZ_JAEOAH010000001.1"/>
</dbReference>
<gene>
    <name evidence="3" type="ORF">JFL43_01040</name>
</gene>
<dbReference type="Gene3D" id="3.10.350.10">
    <property type="entry name" value="LysM domain"/>
    <property type="match status" value="1"/>
</dbReference>
<dbReference type="PROSITE" id="PS51782">
    <property type="entry name" value="LYSM"/>
    <property type="match status" value="1"/>
</dbReference>
<evidence type="ECO:0000259" key="2">
    <source>
        <dbReference type="PROSITE" id="PS51782"/>
    </source>
</evidence>
<evidence type="ECO:0000313" key="4">
    <source>
        <dbReference type="Proteomes" id="UP000618943"/>
    </source>
</evidence>
<dbReference type="InterPro" id="IPR002508">
    <property type="entry name" value="MurNAc-LAA_cat"/>
</dbReference>
<reference evidence="3 4" key="1">
    <citation type="submission" date="2020-12" db="EMBL/GenBank/DDBJ databases">
        <title>YIM B01967 draft genome.</title>
        <authorList>
            <person name="Yan X."/>
        </authorList>
    </citation>
    <scope>NUCLEOTIDE SEQUENCE [LARGE SCALE GENOMIC DNA]</scope>
    <source>
        <strain evidence="3 4">YIM B01967</strain>
    </source>
</reference>
<name>A0ABS1H235_9BACL</name>
<dbReference type="SUPFAM" id="SSF54106">
    <property type="entry name" value="LysM domain"/>
    <property type="match status" value="1"/>
</dbReference>
<dbReference type="CDD" id="cd02696">
    <property type="entry name" value="MurNAc-LAA"/>
    <property type="match status" value="1"/>
</dbReference>